<evidence type="ECO:0000313" key="3">
    <source>
        <dbReference type="EMBL" id="OAY49971.1"/>
    </source>
</evidence>
<feature type="transmembrane region" description="Helical" evidence="2">
    <location>
        <begin position="104"/>
        <end position="126"/>
    </location>
</feature>
<dbReference type="AlphaFoldDB" id="A0A2C9VUX8"/>
<evidence type="ECO:0008006" key="4">
    <source>
        <dbReference type="Google" id="ProtNLM"/>
    </source>
</evidence>
<name>A0A2C9VUX8_MANES</name>
<feature type="compositionally biased region" description="Polar residues" evidence="1">
    <location>
        <begin position="14"/>
        <end position="23"/>
    </location>
</feature>
<sequence>MKAERKRNREKSGSSKTRGNGTTVARKEDGSDGILVLQGPDRCGMILVSAPFIGCIYRMWSSAMRITRGGIKKSFKEVERMCYMATSWIGIQFLKISCNNSIHFFPFLTIFCLTFLRFVCLSLFWFSTVPLLVCPRVFL</sequence>
<organism evidence="3">
    <name type="scientific">Manihot esculenta</name>
    <name type="common">Cassava</name>
    <name type="synonym">Jatropha manihot</name>
    <dbReference type="NCBI Taxonomy" id="3983"/>
    <lineage>
        <taxon>Eukaryota</taxon>
        <taxon>Viridiplantae</taxon>
        <taxon>Streptophyta</taxon>
        <taxon>Embryophyta</taxon>
        <taxon>Tracheophyta</taxon>
        <taxon>Spermatophyta</taxon>
        <taxon>Magnoliopsida</taxon>
        <taxon>eudicotyledons</taxon>
        <taxon>Gunneridae</taxon>
        <taxon>Pentapetalae</taxon>
        <taxon>rosids</taxon>
        <taxon>fabids</taxon>
        <taxon>Malpighiales</taxon>
        <taxon>Euphorbiaceae</taxon>
        <taxon>Crotonoideae</taxon>
        <taxon>Manihoteae</taxon>
        <taxon>Manihot</taxon>
    </lineage>
</organism>
<feature type="region of interest" description="Disordered" evidence="1">
    <location>
        <begin position="1"/>
        <end position="26"/>
    </location>
</feature>
<gene>
    <name evidence="3" type="ORF">MANES_05G097900</name>
</gene>
<dbReference type="EMBL" id="CM004391">
    <property type="protein sequence ID" value="OAY49971.1"/>
    <property type="molecule type" value="Genomic_DNA"/>
</dbReference>
<reference evidence="3" key="1">
    <citation type="submission" date="2016-02" db="EMBL/GenBank/DDBJ databases">
        <title>WGS assembly of Manihot esculenta.</title>
        <authorList>
            <person name="Bredeson J.V."/>
            <person name="Prochnik S.E."/>
            <person name="Lyons J.B."/>
            <person name="Schmutz J."/>
            <person name="Grimwood J."/>
            <person name="Vrebalov J."/>
            <person name="Bart R.S."/>
            <person name="Amuge T."/>
            <person name="Ferguson M.E."/>
            <person name="Green R."/>
            <person name="Putnam N."/>
            <person name="Stites J."/>
            <person name="Rounsley S."/>
            <person name="Rokhsar D.S."/>
        </authorList>
    </citation>
    <scope>NUCLEOTIDE SEQUENCE [LARGE SCALE GENOMIC DNA]</scope>
    <source>
        <tissue evidence="3">Leaf</tissue>
    </source>
</reference>
<keyword evidence="2" id="KW-1133">Transmembrane helix</keyword>
<keyword evidence="2" id="KW-0472">Membrane</keyword>
<proteinExistence type="predicted"/>
<evidence type="ECO:0000256" key="1">
    <source>
        <dbReference type="SAM" id="MobiDB-lite"/>
    </source>
</evidence>
<protein>
    <recommendedName>
        <fullName evidence="4">Transmembrane protein</fullName>
    </recommendedName>
</protein>
<accession>A0A2C9VUX8</accession>
<evidence type="ECO:0000256" key="2">
    <source>
        <dbReference type="SAM" id="Phobius"/>
    </source>
</evidence>
<keyword evidence="2" id="KW-0812">Transmembrane</keyword>